<dbReference type="EMBL" id="JARPTC010000025">
    <property type="protein sequence ID" value="MDO7788807.1"/>
    <property type="molecule type" value="Genomic_DNA"/>
</dbReference>
<protein>
    <recommendedName>
        <fullName evidence="4">Permease</fullName>
    </recommendedName>
</protein>
<reference evidence="2" key="2">
    <citation type="submission" date="2023-03" db="EMBL/GenBank/DDBJ databases">
        <authorList>
            <person name="Zhang Z."/>
        </authorList>
    </citation>
    <scope>NUCLEOTIDE SEQUENCE</scope>
    <source>
        <strain evidence="2">DSA</strain>
    </source>
</reference>
<name>A0AAW7ZGH9_9FIRM</name>
<keyword evidence="1" id="KW-1133">Transmembrane helix</keyword>
<keyword evidence="1" id="KW-0812">Transmembrane</keyword>
<proteinExistence type="predicted"/>
<feature type="transmembrane region" description="Helical" evidence="1">
    <location>
        <begin position="5"/>
        <end position="23"/>
    </location>
</feature>
<comment type="caution">
    <text evidence="2">The sequence shown here is derived from an EMBL/GenBank/DDBJ whole genome shotgun (WGS) entry which is preliminary data.</text>
</comment>
<feature type="transmembrane region" description="Helical" evidence="1">
    <location>
        <begin position="79"/>
        <end position="100"/>
    </location>
</feature>
<organism evidence="2 3">
    <name type="scientific">Desulforamulus aquiferis</name>
    <dbReference type="NCBI Taxonomy" id="1397668"/>
    <lineage>
        <taxon>Bacteria</taxon>
        <taxon>Bacillati</taxon>
        <taxon>Bacillota</taxon>
        <taxon>Clostridia</taxon>
        <taxon>Eubacteriales</taxon>
        <taxon>Peptococcaceae</taxon>
        <taxon>Desulforamulus</taxon>
    </lineage>
</organism>
<feature type="transmembrane region" description="Helical" evidence="1">
    <location>
        <begin position="46"/>
        <end position="67"/>
    </location>
</feature>
<sequence>MNKSLIRFLGYLTYVILLGYIVFKGTEYQHYLKQQKLMTYHAYPEFLFMSFFPITIGILLASPHLIAVLKKSGLWSFDWIKFTAIGLPTLYLAILPATYFSNLGQYLPSALGNIMIMYSIFPQELSGIIFGYLLISVFDKRAFAES</sequence>
<keyword evidence="1" id="KW-0472">Membrane</keyword>
<evidence type="ECO:0000313" key="3">
    <source>
        <dbReference type="Proteomes" id="UP001172911"/>
    </source>
</evidence>
<keyword evidence="3" id="KW-1185">Reference proteome</keyword>
<reference evidence="2" key="1">
    <citation type="journal article" date="2023" name="J. Hazard. Mater.">
        <title>Anaerobic biodegradation of pyrene and benzo[a]pyrene by a new sulfate-reducing Desulforamulus aquiferis strain DSA.</title>
        <authorList>
            <person name="Zhang Z."/>
            <person name="Sun J."/>
            <person name="Gong X."/>
            <person name="Wang C."/>
            <person name="Wang H."/>
        </authorList>
    </citation>
    <scope>NUCLEOTIDE SEQUENCE</scope>
    <source>
        <strain evidence="2">DSA</strain>
    </source>
</reference>
<dbReference type="AlphaFoldDB" id="A0AAW7ZGH9"/>
<evidence type="ECO:0000256" key="1">
    <source>
        <dbReference type="SAM" id="Phobius"/>
    </source>
</evidence>
<dbReference type="RefSeq" id="WP_304545072.1">
    <property type="nucleotide sequence ID" value="NZ_JARPTC010000025.1"/>
</dbReference>
<evidence type="ECO:0000313" key="2">
    <source>
        <dbReference type="EMBL" id="MDO7788807.1"/>
    </source>
</evidence>
<accession>A0AAW7ZGH9</accession>
<evidence type="ECO:0008006" key="4">
    <source>
        <dbReference type="Google" id="ProtNLM"/>
    </source>
</evidence>
<feature type="transmembrane region" description="Helical" evidence="1">
    <location>
        <begin position="120"/>
        <end position="138"/>
    </location>
</feature>
<gene>
    <name evidence="2" type="ORF">P6N53_16400</name>
</gene>
<dbReference type="Proteomes" id="UP001172911">
    <property type="component" value="Unassembled WGS sequence"/>
</dbReference>